<dbReference type="SUPFAM" id="SSF52218">
    <property type="entry name" value="Flavoproteins"/>
    <property type="match status" value="2"/>
</dbReference>
<sequence length="430" mass="44482">MCRLAAAAAEGAGRAGATVRLLRVADTMEDPFRPGPTLPAEPSHPVAAPEDVLWADGLVLATPTYFGNVSAPFKAFLDSTARLWAKGMLTDRVVTGMTSAECSYGGREATLLSLYQTAYHWGSWVLGAEPADDDRPGTGRNPYGLSAAYRRGSPPGPAELGNARALGHRLARITGRPTPVLPSVMARPTRVTVVHHAAGTAVRTLAQECAAGARDTGAQVRLRRVPDPSAGGPPADGAQNGQRHRERGTAGWGAPRPPVVTTEDLAWADAVIFGAPSRLGTLSAPLLAHAQSLARTGAGRPLWGKAASAFTVTPHPHAGSESALLAFHHVLFHCGAVVVPPGYTDPASFAAGGNPYGVAHPLSAGERPSPEALLAVRHQGRRTALAGDRLRRTVPDIGPTSPLPARTPAAPAGAGRTSGPHTTTTSLEGR</sequence>
<evidence type="ECO:0000313" key="3">
    <source>
        <dbReference type="EMBL" id="TGG74650.1"/>
    </source>
</evidence>
<dbReference type="EMBL" id="RCIY01000120">
    <property type="protein sequence ID" value="TGG74650.1"/>
    <property type="molecule type" value="Genomic_DNA"/>
</dbReference>
<organism evidence="3 4">
    <name type="scientific">Streptomyces albus</name>
    <dbReference type="NCBI Taxonomy" id="1888"/>
    <lineage>
        <taxon>Bacteria</taxon>
        <taxon>Bacillati</taxon>
        <taxon>Actinomycetota</taxon>
        <taxon>Actinomycetes</taxon>
        <taxon>Kitasatosporales</taxon>
        <taxon>Streptomycetaceae</taxon>
        <taxon>Streptomyces</taxon>
    </lineage>
</organism>
<protein>
    <recommendedName>
        <fullName evidence="2">NADPH-dependent FMN reductase-like domain-containing protein</fullName>
    </recommendedName>
</protein>
<feature type="domain" description="NADPH-dependent FMN reductase-like" evidence="2">
    <location>
        <begin position="203"/>
        <end position="343"/>
    </location>
</feature>
<evidence type="ECO:0000259" key="2">
    <source>
        <dbReference type="Pfam" id="PF03358"/>
    </source>
</evidence>
<proteinExistence type="predicted"/>
<feature type="compositionally biased region" description="Polar residues" evidence="1">
    <location>
        <begin position="421"/>
        <end position="430"/>
    </location>
</feature>
<reference evidence="3 4" key="1">
    <citation type="submission" date="2018-10" db="EMBL/GenBank/DDBJ databases">
        <title>Isolation of pseudouridimycin from Streptomyces albus DSM 40763.</title>
        <authorList>
            <person name="Rosenqvist P."/>
            <person name="Metsae-Ketelae M."/>
            <person name="Virta P."/>
        </authorList>
    </citation>
    <scope>NUCLEOTIDE SEQUENCE [LARGE SCALE GENOMIC DNA]</scope>
    <source>
        <strain evidence="3 4">DSM 40763</strain>
    </source>
</reference>
<comment type="caution">
    <text evidence="3">The sequence shown here is derived from an EMBL/GenBank/DDBJ whole genome shotgun (WGS) entry which is preliminary data.</text>
</comment>
<feature type="compositionally biased region" description="Low complexity" evidence="1">
    <location>
        <begin position="399"/>
        <end position="420"/>
    </location>
</feature>
<dbReference type="GO" id="GO:0016020">
    <property type="term" value="C:membrane"/>
    <property type="evidence" value="ECO:0007669"/>
    <property type="project" value="TreeGrafter"/>
</dbReference>
<accession>A0A8H1L322</accession>
<evidence type="ECO:0000256" key="1">
    <source>
        <dbReference type="SAM" id="MobiDB-lite"/>
    </source>
</evidence>
<name>A0A8H1L322_9ACTN</name>
<dbReference type="Gene3D" id="3.40.50.360">
    <property type="match status" value="2"/>
</dbReference>
<dbReference type="AlphaFoldDB" id="A0A8H1L322"/>
<gene>
    <name evidence="3" type="ORF">D8771_34165</name>
</gene>
<evidence type="ECO:0000313" key="4">
    <source>
        <dbReference type="Proteomes" id="UP000298111"/>
    </source>
</evidence>
<dbReference type="Proteomes" id="UP000298111">
    <property type="component" value="Unassembled WGS sequence"/>
</dbReference>
<dbReference type="Pfam" id="PF03358">
    <property type="entry name" value="FMN_red"/>
    <property type="match status" value="2"/>
</dbReference>
<dbReference type="PANTHER" id="PTHR30546:SF23">
    <property type="entry name" value="FLAVOPROTEIN-LIKE PROTEIN YCP4-RELATED"/>
    <property type="match status" value="1"/>
</dbReference>
<feature type="region of interest" description="Disordered" evidence="1">
    <location>
        <begin position="387"/>
        <end position="430"/>
    </location>
</feature>
<feature type="region of interest" description="Disordered" evidence="1">
    <location>
        <begin position="224"/>
        <end position="257"/>
    </location>
</feature>
<dbReference type="InterPro" id="IPR029039">
    <property type="entry name" value="Flavoprotein-like_sf"/>
</dbReference>
<feature type="compositionally biased region" description="Low complexity" evidence="1">
    <location>
        <begin position="227"/>
        <end position="238"/>
    </location>
</feature>
<dbReference type="PANTHER" id="PTHR30546">
    <property type="entry name" value="FLAVODOXIN-RELATED PROTEIN WRBA-RELATED"/>
    <property type="match status" value="1"/>
</dbReference>
<dbReference type="InterPro" id="IPR005025">
    <property type="entry name" value="FMN_Rdtase-like_dom"/>
</dbReference>
<feature type="domain" description="NADPH-dependent FMN reductase-like" evidence="2">
    <location>
        <begin position="3"/>
        <end position="128"/>
    </location>
</feature>
<dbReference type="GO" id="GO:0003955">
    <property type="term" value="F:NAD(P)H dehydrogenase (quinone) activity"/>
    <property type="evidence" value="ECO:0007669"/>
    <property type="project" value="TreeGrafter"/>
</dbReference>